<keyword evidence="4" id="KW-1185">Reference proteome</keyword>
<reference evidence="3" key="2">
    <citation type="submission" date="2023-06" db="EMBL/GenBank/DDBJ databases">
        <authorList>
            <consortium name="Lawrence Berkeley National Laboratory"/>
            <person name="Haridas S."/>
            <person name="Hensen N."/>
            <person name="Bonometti L."/>
            <person name="Westerberg I."/>
            <person name="Brannstrom I.O."/>
            <person name="Guillou S."/>
            <person name="Cros-Aarteil S."/>
            <person name="Calhoun S."/>
            <person name="Kuo A."/>
            <person name="Mondo S."/>
            <person name="Pangilinan J."/>
            <person name="Riley R."/>
            <person name="Labutti K."/>
            <person name="Andreopoulos B."/>
            <person name="Lipzen A."/>
            <person name="Chen C."/>
            <person name="Yanf M."/>
            <person name="Daum C."/>
            <person name="Ng V."/>
            <person name="Clum A."/>
            <person name="Steindorff A."/>
            <person name="Ohm R."/>
            <person name="Martin F."/>
            <person name="Silar P."/>
            <person name="Natvig D."/>
            <person name="Lalanne C."/>
            <person name="Gautier V."/>
            <person name="Ament-Velasquez S.L."/>
            <person name="Kruys A."/>
            <person name="Hutchinson M.I."/>
            <person name="Powell A.J."/>
            <person name="Barry K."/>
            <person name="Miller A.N."/>
            <person name="Grigoriev I.V."/>
            <person name="Debuchy R."/>
            <person name="Gladieux P."/>
            <person name="Thoren M.H."/>
            <person name="Johannesson H."/>
        </authorList>
    </citation>
    <scope>NUCLEOTIDE SEQUENCE</scope>
    <source>
        <strain evidence="3">CBS 168.71</strain>
    </source>
</reference>
<keyword evidence="1" id="KW-0862">Zinc</keyword>
<dbReference type="Gene3D" id="3.30.40.10">
    <property type="entry name" value="Zinc/RING finger domain, C3HC4 (zinc finger)"/>
    <property type="match status" value="1"/>
</dbReference>
<feature type="domain" description="RING-type" evidence="2">
    <location>
        <begin position="114"/>
        <end position="188"/>
    </location>
</feature>
<evidence type="ECO:0000259" key="2">
    <source>
        <dbReference type="PROSITE" id="PS50089"/>
    </source>
</evidence>
<evidence type="ECO:0000313" key="4">
    <source>
        <dbReference type="Proteomes" id="UP001278766"/>
    </source>
</evidence>
<dbReference type="RefSeq" id="XP_062661952.1">
    <property type="nucleotide sequence ID" value="XM_062805905.1"/>
</dbReference>
<organism evidence="3 4">
    <name type="scientific">Chaetomium fimeti</name>
    <dbReference type="NCBI Taxonomy" id="1854472"/>
    <lineage>
        <taxon>Eukaryota</taxon>
        <taxon>Fungi</taxon>
        <taxon>Dikarya</taxon>
        <taxon>Ascomycota</taxon>
        <taxon>Pezizomycotina</taxon>
        <taxon>Sordariomycetes</taxon>
        <taxon>Sordariomycetidae</taxon>
        <taxon>Sordariales</taxon>
        <taxon>Chaetomiaceae</taxon>
        <taxon>Chaetomium</taxon>
    </lineage>
</organism>
<name>A0AAE0HKW1_9PEZI</name>
<dbReference type="SUPFAM" id="SSF57850">
    <property type="entry name" value="RING/U-box"/>
    <property type="match status" value="1"/>
</dbReference>
<sequence length="293" mass="33514">MDSTTATSDNDQNLYSPRRWLSFKNRFPPRRSRLSFLIPHRVGPLDVAGGDGDDDLKGVGKEEAKGRVSVGGGVPVDGEVPVGSEEGYETPLFHQLRDGMYEHLSGQKPPFARCPICTHTQLSLRSVPIYTPRNAEDRKDLPDLAPGAMLKCGHMVCRPCWEDVVKNHIRGLLWANESYPPIRCPLCRLKLYHPGCGCHIPAYRMPRSLQDPEASYQYVSRWPSRENYDYEMDRWMVHVPTTLNDTNPQTRHEREISRYCRQCSKYPTYGYRRGGEVPLYTFQVGDLNPDKDE</sequence>
<protein>
    <recommendedName>
        <fullName evidence="2">RING-type domain-containing protein</fullName>
    </recommendedName>
</protein>
<gene>
    <name evidence="3" type="ORF">B0H64DRAFT_429652</name>
</gene>
<dbReference type="AlphaFoldDB" id="A0AAE0HKW1"/>
<dbReference type="EMBL" id="JAUEPN010000002">
    <property type="protein sequence ID" value="KAK3298438.1"/>
    <property type="molecule type" value="Genomic_DNA"/>
</dbReference>
<reference evidence="3" key="1">
    <citation type="journal article" date="2023" name="Mol. Phylogenet. Evol.">
        <title>Genome-scale phylogeny and comparative genomics of the fungal order Sordariales.</title>
        <authorList>
            <person name="Hensen N."/>
            <person name="Bonometti L."/>
            <person name="Westerberg I."/>
            <person name="Brannstrom I.O."/>
            <person name="Guillou S."/>
            <person name="Cros-Aarteil S."/>
            <person name="Calhoun S."/>
            <person name="Haridas S."/>
            <person name="Kuo A."/>
            <person name="Mondo S."/>
            <person name="Pangilinan J."/>
            <person name="Riley R."/>
            <person name="LaButti K."/>
            <person name="Andreopoulos B."/>
            <person name="Lipzen A."/>
            <person name="Chen C."/>
            <person name="Yan M."/>
            <person name="Daum C."/>
            <person name="Ng V."/>
            <person name="Clum A."/>
            <person name="Steindorff A."/>
            <person name="Ohm R.A."/>
            <person name="Martin F."/>
            <person name="Silar P."/>
            <person name="Natvig D.O."/>
            <person name="Lalanne C."/>
            <person name="Gautier V."/>
            <person name="Ament-Velasquez S.L."/>
            <person name="Kruys A."/>
            <person name="Hutchinson M.I."/>
            <person name="Powell A.J."/>
            <person name="Barry K."/>
            <person name="Miller A.N."/>
            <person name="Grigoriev I.V."/>
            <person name="Debuchy R."/>
            <person name="Gladieux P."/>
            <person name="Hiltunen Thoren M."/>
            <person name="Johannesson H."/>
        </authorList>
    </citation>
    <scope>NUCLEOTIDE SEQUENCE</scope>
    <source>
        <strain evidence="3">CBS 168.71</strain>
    </source>
</reference>
<dbReference type="Proteomes" id="UP001278766">
    <property type="component" value="Unassembled WGS sequence"/>
</dbReference>
<comment type="caution">
    <text evidence="3">The sequence shown here is derived from an EMBL/GenBank/DDBJ whole genome shotgun (WGS) entry which is preliminary data.</text>
</comment>
<dbReference type="InterPro" id="IPR001841">
    <property type="entry name" value="Znf_RING"/>
</dbReference>
<accession>A0AAE0HKW1</accession>
<keyword evidence="1" id="KW-0479">Metal-binding</keyword>
<dbReference type="GeneID" id="87842853"/>
<proteinExistence type="predicted"/>
<dbReference type="PROSITE" id="PS50089">
    <property type="entry name" value="ZF_RING_2"/>
    <property type="match status" value="1"/>
</dbReference>
<dbReference type="InterPro" id="IPR013083">
    <property type="entry name" value="Znf_RING/FYVE/PHD"/>
</dbReference>
<evidence type="ECO:0000313" key="3">
    <source>
        <dbReference type="EMBL" id="KAK3298438.1"/>
    </source>
</evidence>
<evidence type="ECO:0000256" key="1">
    <source>
        <dbReference type="PROSITE-ProRule" id="PRU00175"/>
    </source>
</evidence>
<keyword evidence="1" id="KW-0863">Zinc-finger</keyword>
<dbReference type="GO" id="GO:0008270">
    <property type="term" value="F:zinc ion binding"/>
    <property type="evidence" value="ECO:0007669"/>
    <property type="project" value="UniProtKB-KW"/>
</dbReference>